<dbReference type="OrthoDB" id="342264at2759"/>
<accession>A0A179FST2</accession>
<sequence>MPRGSLNNVSHIFKRVVMAAAGPLPVQNTIEQFKNWARQRKGVFLDTFDESVTHLLCSKEQFEAHGPIIKHALKSGCYIVDYDWFLLAMGGGHESRRPEYYHNLRIEYDKKKEDERKMKRLEDGKRLGERFIDPNLYHVYVDDLLFPYEIELTRFVPETGHVEKHTLYLYESNARPHLYWFGAKFSKRKGDSRPHYHLETEYPTTYDIQLSALKQYFEKKTGIEYEERLVRFATRPADKFQYTPPMRGKSTGRYKLFSRDYCFELNRALRGLSPEEDVVDNRAQGTTDTQDEGVGYDMSDALEGQFTDVMDVSSTDDQGNNEMEVIEADTPMTEFDTDDEEMDADCK</sequence>
<comment type="caution">
    <text evidence="2">The sequence shown here is derived from an EMBL/GenBank/DDBJ whole genome shotgun (WGS) entry which is preliminary data.</text>
</comment>
<dbReference type="EMBL" id="LSBJ02000003">
    <property type="protein sequence ID" value="OAQ68079.1"/>
    <property type="molecule type" value="Genomic_DNA"/>
</dbReference>
<dbReference type="KEGG" id="pchm:VFPPC_15779"/>
<keyword evidence="3" id="KW-1185">Reference proteome</keyword>
<dbReference type="InterPro" id="IPR036420">
    <property type="entry name" value="BRCT_dom_sf"/>
</dbReference>
<dbReference type="AlphaFoldDB" id="A0A179FST2"/>
<organism evidence="2 3">
    <name type="scientific">Pochonia chlamydosporia 170</name>
    <dbReference type="NCBI Taxonomy" id="1380566"/>
    <lineage>
        <taxon>Eukaryota</taxon>
        <taxon>Fungi</taxon>
        <taxon>Dikarya</taxon>
        <taxon>Ascomycota</taxon>
        <taxon>Pezizomycotina</taxon>
        <taxon>Sordariomycetes</taxon>
        <taxon>Hypocreomycetidae</taxon>
        <taxon>Hypocreales</taxon>
        <taxon>Clavicipitaceae</taxon>
        <taxon>Pochonia</taxon>
    </lineage>
</organism>
<feature type="region of interest" description="Disordered" evidence="1">
    <location>
        <begin position="277"/>
        <end position="296"/>
    </location>
</feature>
<evidence type="ECO:0000313" key="3">
    <source>
        <dbReference type="Proteomes" id="UP000078397"/>
    </source>
</evidence>
<protein>
    <submittedName>
        <fullName evidence="2">Brct domain-containing protein</fullName>
    </submittedName>
</protein>
<dbReference type="RefSeq" id="XP_018144929.1">
    <property type="nucleotide sequence ID" value="XM_018293532.1"/>
</dbReference>
<dbReference type="STRING" id="1380566.A0A179FST2"/>
<proteinExistence type="predicted"/>
<gene>
    <name evidence="2" type="ORF">VFPPC_15779</name>
</gene>
<dbReference type="GeneID" id="28857526"/>
<reference evidence="2 3" key="1">
    <citation type="journal article" date="2016" name="PLoS Pathog.">
        <title>Biosynthesis of antibiotic leucinostatins in bio-control fungus Purpureocillium lilacinum and their inhibition on phytophthora revealed by genome mining.</title>
        <authorList>
            <person name="Wang G."/>
            <person name="Liu Z."/>
            <person name="Lin R."/>
            <person name="Li E."/>
            <person name="Mao Z."/>
            <person name="Ling J."/>
            <person name="Yang Y."/>
            <person name="Yin W.B."/>
            <person name="Xie B."/>
        </authorList>
    </citation>
    <scope>NUCLEOTIDE SEQUENCE [LARGE SCALE GENOMIC DNA]</scope>
    <source>
        <strain evidence="2">170</strain>
    </source>
</reference>
<dbReference type="Proteomes" id="UP000078397">
    <property type="component" value="Unassembled WGS sequence"/>
</dbReference>
<dbReference type="Gene3D" id="3.40.50.10190">
    <property type="entry name" value="BRCT domain"/>
    <property type="match status" value="1"/>
</dbReference>
<dbReference type="SUPFAM" id="SSF52113">
    <property type="entry name" value="BRCT domain"/>
    <property type="match status" value="1"/>
</dbReference>
<name>A0A179FST2_METCM</name>
<evidence type="ECO:0000256" key="1">
    <source>
        <dbReference type="SAM" id="MobiDB-lite"/>
    </source>
</evidence>
<evidence type="ECO:0000313" key="2">
    <source>
        <dbReference type="EMBL" id="OAQ68079.1"/>
    </source>
</evidence>
<dbReference type="CDD" id="cd00027">
    <property type="entry name" value="BRCT"/>
    <property type="match status" value="1"/>
</dbReference>